<comment type="caution">
    <text evidence="1">The sequence shown here is derived from an EMBL/GenBank/DDBJ whole genome shotgun (WGS) entry which is preliminary data.</text>
</comment>
<keyword evidence="2" id="KW-1185">Reference proteome</keyword>
<dbReference type="Proteomes" id="UP000249619">
    <property type="component" value="Unassembled WGS sequence"/>
</dbReference>
<protein>
    <recommendedName>
        <fullName evidence="3">Protein kinase domain-containing protein</fullName>
    </recommendedName>
</protein>
<evidence type="ECO:0008006" key="3">
    <source>
        <dbReference type="Google" id="ProtNLM"/>
    </source>
</evidence>
<evidence type="ECO:0000313" key="2">
    <source>
        <dbReference type="Proteomes" id="UP000249619"/>
    </source>
</evidence>
<evidence type="ECO:0000313" key="1">
    <source>
        <dbReference type="EMBL" id="RAR03907.1"/>
    </source>
</evidence>
<dbReference type="Gene3D" id="3.30.200.20">
    <property type="entry name" value="Phosphorylase Kinase, domain 1"/>
    <property type="match status" value="1"/>
</dbReference>
<accession>A0A364MUJ3</accession>
<reference evidence="2" key="1">
    <citation type="submission" date="2018-05" db="EMBL/GenBank/DDBJ databases">
        <title>Draft genome sequence of Stemphylium lycopersici strain CIDEFI 213.</title>
        <authorList>
            <person name="Medina R."/>
            <person name="Franco M.E.E."/>
            <person name="Lucentini C.G."/>
            <person name="Saparrat M.C.N."/>
            <person name="Balatti P.A."/>
        </authorList>
    </citation>
    <scope>NUCLEOTIDE SEQUENCE [LARGE SCALE GENOMIC DNA]</scope>
    <source>
        <strain evidence="2">CIDEFI 213</strain>
    </source>
</reference>
<dbReference type="EMBL" id="QGDH01000167">
    <property type="protein sequence ID" value="RAR03907.1"/>
    <property type="molecule type" value="Genomic_DNA"/>
</dbReference>
<proteinExistence type="predicted"/>
<dbReference type="InterPro" id="IPR011009">
    <property type="entry name" value="Kinase-like_dom_sf"/>
</dbReference>
<dbReference type="AlphaFoldDB" id="A0A364MUJ3"/>
<gene>
    <name evidence="1" type="ORF">DDE83_008034</name>
</gene>
<sequence length="293" mass="32562">MASPPKIPKSALDKYLPVKLISDTAGSRVIAVILRAKGTPIALSFLLALKIPALNTDRATLLNQIKTAQQIGTRSITKVVDHDPNGNWYVTLFHSGQTIEHIKQSLFPGGLPPFLVFKIFVEMVKAQDTYLGPRGMCHTDLGGTNIILSPTTTEELPYVRLLHIESIASWDDEAVWKQAILLLRYLTGGVERIPYRFRTNKKGNKLEHVRDSSLNDADDLYSFAAKYDIEGGGSWKEIKSKCINMARALMLELLDRGRLADVKECIGERMVTLLELDAVVEEGGMEVVVEEDT</sequence>
<dbReference type="SUPFAM" id="SSF56112">
    <property type="entry name" value="Protein kinase-like (PK-like)"/>
    <property type="match status" value="1"/>
</dbReference>
<organism evidence="1 2">
    <name type="scientific">Stemphylium lycopersici</name>
    <name type="common">Tomato gray leaf spot disease fungus</name>
    <name type="synonym">Thyrospora lycopersici</name>
    <dbReference type="NCBI Taxonomy" id="183478"/>
    <lineage>
        <taxon>Eukaryota</taxon>
        <taxon>Fungi</taxon>
        <taxon>Dikarya</taxon>
        <taxon>Ascomycota</taxon>
        <taxon>Pezizomycotina</taxon>
        <taxon>Dothideomycetes</taxon>
        <taxon>Pleosporomycetidae</taxon>
        <taxon>Pleosporales</taxon>
        <taxon>Pleosporineae</taxon>
        <taxon>Pleosporaceae</taxon>
        <taxon>Stemphylium</taxon>
    </lineage>
</organism>
<name>A0A364MUJ3_STELY</name>
<dbReference type="Gene3D" id="1.10.510.10">
    <property type="entry name" value="Transferase(Phosphotransferase) domain 1"/>
    <property type="match status" value="1"/>
</dbReference>